<evidence type="ECO:0000313" key="3">
    <source>
        <dbReference type="EMBL" id="JAG98036.1"/>
    </source>
</evidence>
<sequence>MASGRKLMVAVDDSETSAYAFTWALYNLVRENDGILVLNVTPSMETDLPTSDLASDYISLPPASSATELEAFERSVTEESTALVNKYLLQCAQKNIPCEGEVVKGDPSSWIVDEADRRYADIVIVGSHAYGLLKRTLLGSISDYVLHNANCPVAIIRKPQSTQALDSLTPAGLSRKIVIAIDESKETFNAFKWALHNFCRESDKIIVYHVHHPTDLPARAVGTGEFGMEEVYMAADVTEEEDVKARNQSEHLVEKCMQYASKVTKVKCEGMVVTGPTAQKICESLQVLQADAVVVGSHGHGMIARTFLGSVSDYLSHNSPCPLIVVKLPKEKENDIAKHEEDEKKDTTKYFE</sequence>
<dbReference type="InterPro" id="IPR006015">
    <property type="entry name" value="Universal_stress_UspA"/>
</dbReference>
<dbReference type="AlphaFoldDB" id="A0A0D6R5Q5"/>
<feature type="domain" description="UspA" evidence="2">
    <location>
        <begin position="5"/>
        <end position="157"/>
    </location>
</feature>
<dbReference type="SUPFAM" id="SSF52402">
    <property type="entry name" value="Adenine nucleotide alpha hydrolases-like"/>
    <property type="match status" value="2"/>
</dbReference>
<dbReference type="PANTHER" id="PTHR31964:SF140">
    <property type="entry name" value="UNIVERSAL STRESS PROTEIN FAMILY PROTEIN"/>
    <property type="match status" value="1"/>
</dbReference>
<dbReference type="InterPro" id="IPR006016">
    <property type="entry name" value="UspA"/>
</dbReference>
<name>A0A0D6R5Q5_ARACU</name>
<dbReference type="InterPro" id="IPR014729">
    <property type="entry name" value="Rossmann-like_a/b/a_fold"/>
</dbReference>
<dbReference type="EMBL" id="GCKF01028800">
    <property type="protein sequence ID" value="JAG98036.1"/>
    <property type="molecule type" value="Transcribed_RNA"/>
</dbReference>
<dbReference type="Pfam" id="PF00582">
    <property type="entry name" value="Usp"/>
    <property type="match status" value="2"/>
</dbReference>
<reference evidence="3" key="1">
    <citation type="submission" date="2015-03" db="EMBL/GenBank/DDBJ databases">
        <title>A transcriptome of Araucaria cunninghamii, an australian fine timber species.</title>
        <authorList>
            <person name="Jing Yi C.J.Y."/>
            <person name="Yin San L.Y.S."/>
            <person name="Abdul Karim S.S."/>
            <person name="Wan Azmi N.N."/>
            <person name="Hercus R.R."/>
            <person name="Croft L.L."/>
        </authorList>
    </citation>
    <scope>NUCLEOTIDE SEQUENCE</scope>
    <source>
        <strain evidence="3">MI0301</strain>
        <tissue evidence="3">Leaf</tissue>
    </source>
</reference>
<feature type="region of interest" description="Disordered" evidence="1">
    <location>
        <begin position="332"/>
        <end position="352"/>
    </location>
</feature>
<dbReference type="Gene3D" id="3.40.50.620">
    <property type="entry name" value="HUPs"/>
    <property type="match status" value="2"/>
</dbReference>
<feature type="domain" description="UspA" evidence="2">
    <location>
        <begin position="175"/>
        <end position="327"/>
    </location>
</feature>
<organism evidence="3">
    <name type="scientific">Araucaria cunninghamii</name>
    <name type="common">Hoop pine</name>
    <name type="synonym">Moreton Bay pine</name>
    <dbReference type="NCBI Taxonomy" id="56994"/>
    <lineage>
        <taxon>Eukaryota</taxon>
        <taxon>Viridiplantae</taxon>
        <taxon>Streptophyta</taxon>
        <taxon>Embryophyta</taxon>
        <taxon>Tracheophyta</taxon>
        <taxon>Spermatophyta</taxon>
        <taxon>Pinopsida</taxon>
        <taxon>Pinidae</taxon>
        <taxon>Conifers II</taxon>
        <taxon>Araucariales</taxon>
        <taxon>Araucariaceae</taxon>
        <taxon>Araucaria</taxon>
    </lineage>
</organism>
<evidence type="ECO:0000259" key="2">
    <source>
        <dbReference type="Pfam" id="PF00582"/>
    </source>
</evidence>
<proteinExistence type="predicted"/>
<protein>
    <recommendedName>
        <fullName evidence="2">UspA domain-containing protein</fullName>
    </recommendedName>
</protein>
<evidence type="ECO:0000256" key="1">
    <source>
        <dbReference type="SAM" id="MobiDB-lite"/>
    </source>
</evidence>
<dbReference type="PRINTS" id="PR01438">
    <property type="entry name" value="UNVRSLSTRESS"/>
</dbReference>
<dbReference type="CDD" id="cd23659">
    <property type="entry name" value="USP_At3g01520-like"/>
    <property type="match status" value="2"/>
</dbReference>
<accession>A0A0D6R5Q5</accession>
<dbReference type="PANTHER" id="PTHR31964">
    <property type="entry name" value="ADENINE NUCLEOTIDE ALPHA HYDROLASES-LIKE SUPERFAMILY PROTEIN"/>
    <property type="match status" value="1"/>
</dbReference>